<organism evidence="2 3">
    <name type="scientific">Aspergillus wentii DTO 134E9</name>
    <dbReference type="NCBI Taxonomy" id="1073089"/>
    <lineage>
        <taxon>Eukaryota</taxon>
        <taxon>Fungi</taxon>
        <taxon>Dikarya</taxon>
        <taxon>Ascomycota</taxon>
        <taxon>Pezizomycotina</taxon>
        <taxon>Eurotiomycetes</taxon>
        <taxon>Eurotiomycetidae</taxon>
        <taxon>Eurotiales</taxon>
        <taxon>Aspergillaceae</taxon>
        <taxon>Aspergillus</taxon>
        <taxon>Aspergillus subgen. Cremei</taxon>
    </lineage>
</organism>
<evidence type="ECO:0000313" key="2">
    <source>
        <dbReference type="EMBL" id="OJJ36095.1"/>
    </source>
</evidence>
<evidence type="ECO:0000313" key="3">
    <source>
        <dbReference type="Proteomes" id="UP000184383"/>
    </source>
</evidence>
<dbReference type="VEuPathDB" id="FungiDB:ASPWEDRAFT_28679"/>
<feature type="region of interest" description="Disordered" evidence="1">
    <location>
        <begin position="1"/>
        <end position="37"/>
    </location>
</feature>
<accession>A0A1L9RMB9</accession>
<sequence length="528" mass="60709">MPKRRSDPVIPDYWKPVSNRNKKMKSDGDVEFNQKIPPASRAVLQSVSLPMRPCNYQHTDQHRRSAHQSHRSGKKKSDQVYSRRHCSNLPRSNSTSRDKVKSSKSPEFTLENNRYLTNLKVSHDERAKLKNIQGTYIMRHRSSGEYQGKVWLIWDESRLWGAFLVGPWQGIMFIDKGPDRASPAKYDMTWRGENGHESSPFHGKGYIWIGHEPVIHGRFDGMFHSNGLRDSFEFQAERRSCVPQQLDEYIQEWERLRGNDSNRKEPSTEYMLLSELLPGSSPVNAIRVDSDEDESEVGPEDDVDTLSEDENDDDDGDREYLDDGDEDDEDDDEYEYEAVEESEDEDEGGRDSDSDSTRSSGTLSPDPQDPIPPSPAQFENVRLLELLTGRFYLNSEDIDSNWPQTLSSERVIHLHVQRERNKLWGKFRIGTWGGLMQFIPSVDNLLFDQSIIFNWQGLEIDTGQHMKANGSLFISENGTVKGTFKNLGGDCSFTGERDRTMPVGESGFGLSEYRRDWKNWMVSSAENW</sequence>
<evidence type="ECO:0000256" key="1">
    <source>
        <dbReference type="SAM" id="MobiDB-lite"/>
    </source>
</evidence>
<dbReference type="STRING" id="1073089.A0A1L9RMB9"/>
<feature type="compositionally biased region" description="Basic residues" evidence="1">
    <location>
        <begin position="64"/>
        <end position="74"/>
    </location>
</feature>
<dbReference type="GeneID" id="63749016"/>
<dbReference type="AlphaFoldDB" id="A0A1L9RMB9"/>
<dbReference type="RefSeq" id="XP_040689771.1">
    <property type="nucleotide sequence ID" value="XM_040833168.1"/>
</dbReference>
<keyword evidence="3" id="KW-1185">Reference proteome</keyword>
<feature type="compositionally biased region" description="Low complexity" evidence="1">
    <location>
        <begin position="357"/>
        <end position="366"/>
    </location>
</feature>
<feature type="compositionally biased region" description="Acidic residues" evidence="1">
    <location>
        <begin position="290"/>
        <end position="348"/>
    </location>
</feature>
<proteinExistence type="predicted"/>
<dbReference type="Proteomes" id="UP000184383">
    <property type="component" value="Unassembled WGS sequence"/>
</dbReference>
<reference evidence="3" key="1">
    <citation type="journal article" date="2017" name="Genome Biol.">
        <title>Comparative genomics reveals high biological diversity and specific adaptations in the industrially and medically important fungal genus Aspergillus.</title>
        <authorList>
            <person name="de Vries R.P."/>
            <person name="Riley R."/>
            <person name="Wiebenga A."/>
            <person name="Aguilar-Osorio G."/>
            <person name="Amillis S."/>
            <person name="Uchima C.A."/>
            <person name="Anderluh G."/>
            <person name="Asadollahi M."/>
            <person name="Askin M."/>
            <person name="Barry K."/>
            <person name="Battaglia E."/>
            <person name="Bayram O."/>
            <person name="Benocci T."/>
            <person name="Braus-Stromeyer S.A."/>
            <person name="Caldana C."/>
            <person name="Canovas D."/>
            <person name="Cerqueira G.C."/>
            <person name="Chen F."/>
            <person name="Chen W."/>
            <person name="Choi C."/>
            <person name="Clum A."/>
            <person name="Dos Santos R.A."/>
            <person name="Damasio A.R."/>
            <person name="Diallinas G."/>
            <person name="Emri T."/>
            <person name="Fekete E."/>
            <person name="Flipphi M."/>
            <person name="Freyberg S."/>
            <person name="Gallo A."/>
            <person name="Gournas C."/>
            <person name="Habgood R."/>
            <person name="Hainaut M."/>
            <person name="Harispe M.L."/>
            <person name="Henrissat B."/>
            <person name="Hilden K.S."/>
            <person name="Hope R."/>
            <person name="Hossain A."/>
            <person name="Karabika E."/>
            <person name="Karaffa L."/>
            <person name="Karanyi Z."/>
            <person name="Krasevec N."/>
            <person name="Kuo A."/>
            <person name="Kusch H."/>
            <person name="LaButti K."/>
            <person name="Lagendijk E.L."/>
            <person name="Lapidus A."/>
            <person name="Levasseur A."/>
            <person name="Lindquist E."/>
            <person name="Lipzen A."/>
            <person name="Logrieco A.F."/>
            <person name="MacCabe A."/>
            <person name="Maekelae M.R."/>
            <person name="Malavazi I."/>
            <person name="Melin P."/>
            <person name="Meyer V."/>
            <person name="Mielnichuk N."/>
            <person name="Miskei M."/>
            <person name="Molnar A.P."/>
            <person name="Mule G."/>
            <person name="Ngan C.Y."/>
            <person name="Orejas M."/>
            <person name="Orosz E."/>
            <person name="Ouedraogo J.P."/>
            <person name="Overkamp K.M."/>
            <person name="Park H.-S."/>
            <person name="Perrone G."/>
            <person name="Piumi F."/>
            <person name="Punt P.J."/>
            <person name="Ram A.F."/>
            <person name="Ramon A."/>
            <person name="Rauscher S."/>
            <person name="Record E."/>
            <person name="Riano-Pachon D.M."/>
            <person name="Robert V."/>
            <person name="Roehrig J."/>
            <person name="Ruller R."/>
            <person name="Salamov A."/>
            <person name="Salih N.S."/>
            <person name="Samson R.A."/>
            <person name="Sandor E."/>
            <person name="Sanguinetti M."/>
            <person name="Schuetze T."/>
            <person name="Sepcic K."/>
            <person name="Shelest E."/>
            <person name="Sherlock G."/>
            <person name="Sophianopoulou V."/>
            <person name="Squina F.M."/>
            <person name="Sun H."/>
            <person name="Susca A."/>
            <person name="Todd R.B."/>
            <person name="Tsang A."/>
            <person name="Unkles S.E."/>
            <person name="van de Wiele N."/>
            <person name="van Rossen-Uffink D."/>
            <person name="Oliveira J.V."/>
            <person name="Vesth T.C."/>
            <person name="Visser J."/>
            <person name="Yu J.-H."/>
            <person name="Zhou M."/>
            <person name="Andersen M.R."/>
            <person name="Archer D.B."/>
            <person name="Baker S.E."/>
            <person name="Benoit I."/>
            <person name="Brakhage A.A."/>
            <person name="Braus G.H."/>
            <person name="Fischer R."/>
            <person name="Frisvad J.C."/>
            <person name="Goldman G.H."/>
            <person name="Houbraken J."/>
            <person name="Oakley B."/>
            <person name="Pocsi I."/>
            <person name="Scazzocchio C."/>
            <person name="Seiboth B."/>
            <person name="vanKuyk P.A."/>
            <person name="Wortman J."/>
            <person name="Dyer P.S."/>
            <person name="Grigoriev I.V."/>
        </authorList>
    </citation>
    <scope>NUCLEOTIDE SEQUENCE [LARGE SCALE GENOMIC DNA]</scope>
    <source>
        <strain evidence="3">DTO 134E9</strain>
    </source>
</reference>
<protein>
    <submittedName>
        <fullName evidence="2">Uncharacterized protein</fullName>
    </submittedName>
</protein>
<gene>
    <name evidence="2" type="ORF">ASPWEDRAFT_28679</name>
</gene>
<dbReference type="EMBL" id="KV878212">
    <property type="protein sequence ID" value="OJJ36095.1"/>
    <property type="molecule type" value="Genomic_DNA"/>
</dbReference>
<feature type="region of interest" description="Disordered" evidence="1">
    <location>
        <begin position="53"/>
        <end position="106"/>
    </location>
</feature>
<feature type="region of interest" description="Disordered" evidence="1">
    <location>
        <begin position="281"/>
        <end position="376"/>
    </location>
</feature>
<dbReference type="OrthoDB" id="27483at2759"/>
<name>A0A1L9RMB9_ASPWE</name>